<dbReference type="FunFam" id="2.30.29.30:FF:000099">
    <property type="entry name" value="Arf-GAP with dual PH domain-containing protein 1"/>
    <property type="match status" value="1"/>
</dbReference>
<dbReference type="AlphaFoldDB" id="A0A5N5SKF6"/>
<evidence type="ECO:0000313" key="5">
    <source>
        <dbReference type="Proteomes" id="UP000326759"/>
    </source>
</evidence>
<accession>A0A5N5SKF6</accession>
<keyword evidence="1" id="KW-0479">Metal-binding</keyword>
<comment type="caution">
    <text evidence="4">The sequence shown here is derived from an EMBL/GenBank/DDBJ whole genome shotgun (WGS) entry which is preliminary data.</text>
</comment>
<dbReference type="GO" id="GO:0005096">
    <property type="term" value="F:GTPase activator activity"/>
    <property type="evidence" value="ECO:0007669"/>
    <property type="project" value="InterPro"/>
</dbReference>
<evidence type="ECO:0000259" key="3">
    <source>
        <dbReference type="PROSITE" id="PS50115"/>
    </source>
</evidence>
<keyword evidence="1" id="KW-0862">Zinc</keyword>
<evidence type="ECO:0000313" key="4">
    <source>
        <dbReference type="EMBL" id="KAB7494466.1"/>
    </source>
</evidence>
<dbReference type="OrthoDB" id="10266696at2759"/>
<dbReference type="InterPro" id="IPR001164">
    <property type="entry name" value="ArfGAP_dom"/>
</dbReference>
<evidence type="ECO:0000256" key="1">
    <source>
        <dbReference type="PROSITE-ProRule" id="PRU00288"/>
    </source>
</evidence>
<dbReference type="InterPro" id="IPR011993">
    <property type="entry name" value="PH-like_dom_sf"/>
</dbReference>
<dbReference type="EMBL" id="SEYY01024005">
    <property type="protein sequence ID" value="KAB7494466.1"/>
    <property type="molecule type" value="Genomic_DNA"/>
</dbReference>
<dbReference type="PROSITE" id="PS50003">
    <property type="entry name" value="PH_DOMAIN"/>
    <property type="match status" value="1"/>
</dbReference>
<reference evidence="4 5" key="1">
    <citation type="journal article" date="2019" name="PLoS Biol.">
        <title>Sex chromosomes control vertical transmission of feminizing Wolbachia symbionts in an isopod.</title>
        <authorList>
            <person name="Becking T."/>
            <person name="Chebbi M.A."/>
            <person name="Giraud I."/>
            <person name="Moumen B."/>
            <person name="Laverre T."/>
            <person name="Caubet Y."/>
            <person name="Peccoud J."/>
            <person name="Gilbert C."/>
            <person name="Cordaux R."/>
        </authorList>
    </citation>
    <scope>NUCLEOTIDE SEQUENCE [LARGE SCALE GENOMIC DNA]</scope>
    <source>
        <strain evidence="4">ANa2</strain>
        <tissue evidence="4">Whole body excluding digestive tract and cuticle</tissue>
    </source>
</reference>
<dbReference type="Gene3D" id="2.30.29.30">
    <property type="entry name" value="Pleckstrin-homology domain (PH domain)/Phosphotyrosine-binding domain (PTB)"/>
    <property type="match status" value="2"/>
</dbReference>
<dbReference type="GO" id="GO:0005737">
    <property type="term" value="C:cytoplasm"/>
    <property type="evidence" value="ECO:0007669"/>
    <property type="project" value="TreeGrafter"/>
</dbReference>
<dbReference type="GO" id="GO:0008270">
    <property type="term" value="F:zinc ion binding"/>
    <property type="evidence" value="ECO:0007669"/>
    <property type="project" value="UniProtKB-KW"/>
</dbReference>
<dbReference type="SUPFAM" id="SSF57863">
    <property type="entry name" value="ArfGap/RecO-like zinc finger"/>
    <property type="match status" value="1"/>
</dbReference>
<dbReference type="SMART" id="SM00105">
    <property type="entry name" value="ArfGap"/>
    <property type="match status" value="1"/>
</dbReference>
<dbReference type="Pfam" id="PF01412">
    <property type="entry name" value="ArfGap"/>
    <property type="match status" value="1"/>
</dbReference>
<evidence type="ECO:0000259" key="2">
    <source>
        <dbReference type="PROSITE" id="PS50003"/>
    </source>
</evidence>
<organism evidence="4 5">
    <name type="scientific">Armadillidium nasatum</name>
    <dbReference type="NCBI Taxonomy" id="96803"/>
    <lineage>
        <taxon>Eukaryota</taxon>
        <taxon>Metazoa</taxon>
        <taxon>Ecdysozoa</taxon>
        <taxon>Arthropoda</taxon>
        <taxon>Crustacea</taxon>
        <taxon>Multicrustacea</taxon>
        <taxon>Malacostraca</taxon>
        <taxon>Eumalacostraca</taxon>
        <taxon>Peracarida</taxon>
        <taxon>Isopoda</taxon>
        <taxon>Oniscidea</taxon>
        <taxon>Crinocheta</taxon>
        <taxon>Armadillidiidae</taxon>
        <taxon>Armadillidium</taxon>
    </lineage>
</organism>
<dbReference type="InterPro" id="IPR038508">
    <property type="entry name" value="ArfGAP_dom_sf"/>
</dbReference>
<dbReference type="SMART" id="SM00233">
    <property type="entry name" value="PH"/>
    <property type="match status" value="2"/>
</dbReference>
<feature type="domain" description="PH" evidence="2">
    <location>
        <begin position="260"/>
        <end position="362"/>
    </location>
</feature>
<dbReference type="PROSITE" id="PS50115">
    <property type="entry name" value="ARFGAP"/>
    <property type="match status" value="1"/>
</dbReference>
<keyword evidence="1" id="KW-0863">Zinc-finger</keyword>
<dbReference type="InterPro" id="IPR037278">
    <property type="entry name" value="ARFGAP/RecO"/>
</dbReference>
<dbReference type="GO" id="GO:0005547">
    <property type="term" value="F:phosphatidylinositol-3,4,5-trisphosphate binding"/>
    <property type="evidence" value="ECO:0007669"/>
    <property type="project" value="TreeGrafter"/>
</dbReference>
<dbReference type="InterPro" id="IPR001849">
    <property type="entry name" value="PH_domain"/>
</dbReference>
<dbReference type="Pfam" id="PF00169">
    <property type="entry name" value="PH"/>
    <property type="match status" value="1"/>
</dbReference>
<proteinExistence type="predicted"/>
<protein>
    <submittedName>
        <fullName evidence="4">Arf-GAP with dual PH domain-containing protein 1</fullName>
    </submittedName>
</protein>
<dbReference type="Gene3D" id="1.10.220.150">
    <property type="entry name" value="Arf GTPase activating protein"/>
    <property type="match status" value="1"/>
</dbReference>
<dbReference type="PANTHER" id="PTHR46021:SF2">
    <property type="entry name" value="ARF-GAP WITH DUAL PH DOMAIN-CONTAINING PROTEIN 1"/>
    <property type="match status" value="1"/>
</dbReference>
<dbReference type="GO" id="GO:0005886">
    <property type="term" value="C:plasma membrane"/>
    <property type="evidence" value="ECO:0007669"/>
    <property type="project" value="TreeGrafter"/>
</dbReference>
<feature type="domain" description="Arf-GAP" evidence="3">
    <location>
        <begin position="17"/>
        <end position="132"/>
    </location>
</feature>
<dbReference type="Proteomes" id="UP000326759">
    <property type="component" value="Unassembled WGS sequence"/>
</dbReference>
<keyword evidence="5" id="KW-1185">Reference proteome</keyword>
<feature type="non-terminal residue" evidence="4">
    <location>
        <position position="1"/>
    </location>
</feature>
<name>A0A5N5SKF6_9CRUS</name>
<sequence>FIKTIVFVYYTMCDRNHKQIIALLDQPGNQFCADCGSKDLQYGSYNLGVFLCTTCATFHQKIGTHVSKVKWNDDQVEGMKSLGNSEAKKKYEKHCPIFYRKPSPDDPVILLEQWIRAKYERLEFIHVDKQKYNTGSMEDNLLVKKRRDDSNYAPKRFVLSQENGVLSIYSNEVGLKRTENINSTSKIEHLPCTSKNEPGRTLCNFTFIEEGVTRHVFVTHENGEVLIDWYMAIRYAKLLTLRRAYPTASEAELLPYLTKDFEMEGWVSKTGPHENDAYRKRWVTIDGRKLMYHLNPLDEMPRGEIFIGHSSEGYNIREGASNLTKEMGLVFSLVTPERTFVFSVATSSERNKWMSVIGRVIATPLGTQDFQCRALLDPSKSRASRHSWFHF</sequence>
<gene>
    <name evidence="4" type="primary">ADAP1</name>
    <name evidence="4" type="ORF">Anas_08664</name>
</gene>
<dbReference type="InterPro" id="IPR052589">
    <property type="entry name" value="Arf-GAP_dual-PH_domain"/>
</dbReference>
<dbReference type="PANTHER" id="PTHR46021">
    <property type="entry name" value="ARF-GAP WITH DUAL PH DOMAIN-CONTAINING PROTEIN 1-LIKE PROTEIN"/>
    <property type="match status" value="1"/>
</dbReference>
<dbReference type="PRINTS" id="PR00405">
    <property type="entry name" value="REVINTRACTNG"/>
</dbReference>
<dbReference type="SUPFAM" id="SSF50729">
    <property type="entry name" value="PH domain-like"/>
    <property type="match status" value="2"/>
</dbReference>